<dbReference type="PANTHER" id="PTHR12526">
    <property type="entry name" value="GLYCOSYLTRANSFERASE"/>
    <property type="match status" value="1"/>
</dbReference>
<accession>A0A2U8E5Z0</accession>
<feature type="domain" description="Glycosyl transferase family 1" evidence="1">
    <location>
        <begin position="195"/>
        <end position="353"/>
    </location>
</feature>
<reference evidence="2 3" key="1">
    <citation type="journal article" date="2018" name="Syst. Appl. Microbiol.">
        <title>Ereboglobus luteus gen. nov. sp. nov. from cockroach guts, and new insights into the oxygen relationship of the genera Opitutus and Didymococcus (Verrucomicrobia: Opitutaceae).</title>
        <authorList>
            <person name="Tegtmeier D."/>
            <person name="Belitz A."/>
            <person name="Radek R."/>
            <person name="Heimerl T."/>
            <person name="Brune A."/>
        </authorList>
    </citation>
    <scope>NUCLEOTIDE SEQUENCE [LARGE SCALE GENOMIC DNA]</scope>
    <source>
        <strain evidence="2 3">Ho45</strain>
    </source>
</reference>
<dbReference type="AlphaFoldDB" id="A0A2U8E5Z0"/>
<dbReference type="GO" id="GO:0016757">
    <property type="term" value="F:glycosyltransferase activity"/>
    <property type="evidence" value="ECO:0007669"/>
    <property type="project" value="InterPro"/>
</dbReference>
<dbReference type="EMBL" id="CP023004">
    <property type="protein sequence ID" value="AWI10175.1"/>
    <property type="molecule type" value="Genomic_DNA"/>
</dbReference>
<dbReference type="CDD" id="cd03801">
    <property type="entry name" value="GT4_PimA-like"/>
    <property type="match status" value="1"/>
</dbReference>
<evidence type="ECO:0000313" key="2">
    <source>
        <dbReference type="EMBL" id="AWI10175.1"/>
    </source>
</evidence>
<evidence type="ECO:0000313" key="3">
    <source>
        <dbReference type="Proteomes" id="UP000244896"/>
    </source>
</evidence>
<protein>
    <submittedName>
        <fullName evidence="2">Glycoside hydrolase</fullName>
    </submittedName>
</protein>
<sequence length="389" mass="45297">MNSKKTIRLALLVDEYFGALGTAFGGYGFLARRYVAKYLPCEDIQVDVLIRRKKSLLFAKKDVVDGVNVWHLPRYAWLARRWLRKQNYDVYLSIELTSASARIMKIAPDGKLILWIQDPRPKARWDDEIGTMSMIKDPCFYDSRIAPLVNRLNDENRLVWISQGRSLVPLAKELYEIEQDFNARYLPNPIEIDWDFDLERCSKKNNIVFLGRLEAQKRVWLVCEVAKRMPQYNFYILGQFFRHREENEATVEKYKREEIPNLHWAGHLDGAEKNELLRTSKILINTSIWEGIPISWLEALSYGTLLMSNLDNENLVSRFGVCSGQNLGDGFDGIDAYVSAIEKIMTDEAFRRERAAAAIAYVRETHSVERFVRDMREVVTEAARRKIDK</sequence>
<gene>
    <name evidence="2" type="ORF">CKA38_13720</name>
</gene>
<dbReference type="Gene3D" id="3.40.50.2000">
    <property type="entry name" value="Glycogen Phosphorylase B"/>
    <property type="match status" value="1"/>
</dbReference>
<evidence type="ECO:0000259" key="1">
    <source>
        <dbReference type="Pfam" id="PF00534"/>
    </source>
</evidence>
<name>A0A2U8E5Z0_9BACT</name>
<dbReference type="PANTHER" id="PTHR12526:SF630">
    <property type="entry name" value="GLYCOSYLTRANSFERASE"/>
    <property type="match status" value="1"/>
</dbReference>
<dbReference type="InterPro" id="IPR001296">
    <property type="entry name" value="Glyco_trans_1"/>
</dbReference>
<dbReference type="SUPFAM" id="SSF53756">
    <property type="entry name" value="UDP-Glycosyltransferase/glycogen phosphorylase"/>
    <property type="match status" value="1"/>
</dbReference>
<dbReference type="GO" id="GO:0016787">
    <property type="term" value="F:hydrolase activity"/>
    <property type="evidence" value="ECO:0007669"/>
    <property type="project" value="UniProtKB-KW"/>
</dbReference>
<dbReference type="Pfam" id="PF00534">
    <property type="entry name" value="Glycos_transf_1"/>
    <property type="match status" value="1"/>
</dbReference>
<dbReference type="RefSeq" id="WP_108826064.1">
    <property type="nucleotide sequence ID" value="NZ_CP023004.1"/>
</dbReference>
<proteinExistence type="predicted"/>
<keyword evidence="2" id="KW-0378">Hydrolase</keyword>
<organism evidence="2 3">
    <name type="scientific">Ereboglobus luteus</name>
    <dbReference type="NCBI Taxonomy" id="1796921"/>
    <lineage>
        <taxon>Bacteria</taxon>
        <taxon>Pseudomonadati</taxon>
        <taxon>Verrucomicrobiota</taxon>
        <taxon>Opitutia</taxon>
        <taxon>Opitutales</taxon>
        <taxon>Opitutaceae</taxon>
        <taxon>Ereboglobus</taxon>
    </lineage>
</organism>
<dbReference type="OrthoDB" id="9806653at2"/>
<keyword evidence="3" id="KW-1185">Reference proteome</keyword>
<dbReference type="Proteomes" id="UP000244896">
    <property type="component" value="Chromosome"/>
</dbReference>
<dbReference type="KEGG" id="elut:CKA38_13720"/>